<keyword evidence="1" id="KW-0677">Repeat</keyword>
<dbReference type="RefSeq" id="WP_349967600.1">
    <property type="nucleotide sequence ID" value="NZ_CP157942.1"/>
</dbReference>
<name>A0AAU7Q1V7_9RICK</name>
<evidence type="ECO:0000313" key="4">
    <source>
        <dbReference type="EMBL" id="XBS67073.1"/>
    </source>
</evidence>
<feature type="repeat" description="ANK" evidence="3">
    <location>
        <begin position="86"/>
        <end position="118"/>
    </location>
</feature>
<dbReference type="AlphaFoldDB" id="A0AAU7Q1V7"/>
<feature type="repeat" description="ANK" evidence="3">
    <location>
        <begin position="119"/>
        <end position="153"/>
    </location>
</feature>
<evidence type="ECO:0000256" key="2">
    <source>
        <dbReference type="ARBA" id="ARBA00023043"/>
    </source>
</evidence>
<dbReference type="PRINTS" id="PR01415">
    <property type="entry name" value="ANKYRIN"/>
</dbReference>
<dbReference type="InterPro" id="IPR036770">
    <property type="entry name" value="Ankyrin_rpt-contain_sf"/>
</dbReference>
<dbReference type="PROSITE" id="PS50297">
    <property type="entry name" value="ANK_REP_REGION"/>
    <property type="match status" value="5"/>
</dbReference>
<evidence type="ECO:0000256" key="1">
    <source>
        <dbReference type="ARBA" id="ARBA00022737"/>
    </source>
</evidence>
<dbReference type="PROSITE" id="PS50088">
    <property type="entry name" value="ANK_REPEAT"/>
    <property type="match status" value="5"/>
</dbReference>
<keyword evidence="2 3" id="KW-0040">ANK repeat</keyword>
<reference evidence="4" key="1">
    <citation type="submission" date="2024-06" db="EMBL/GenBank/DDBJ databases">
        <authorList>
            <person name="Dussert Y."/>
            <person name="Peccoud J."/>
            <person name="Pigeault R."/>
        </authorList>
    </citation>
    <scope>NUCLEOTIDE SEQUENCE</scope>
    <source>
        <strain evidence="4">WArc</strain>
    </source>
</reference>
<evidence type="ECO:0000256" key="3">
    <source>
        <dbReference type="PROSITE-ProRule" id="PRU00023"/>
    </source>
</evidence>
<dbReference type="EMBL" id="CP157942">
    <property type="protein sequence ID" value="XBS67073.1"/>
    <property type="molecule type" value="Genomic_DNA"/>
</dbReference>
<proteinExistence type="predicted"/>
<feature type="repeat" description="ANK" evidence="3">
    <location>
        <begin position="53"/>
        <end position="85"/>
    </location>
</feature>
<feature type="repeat" description="ANK" evidence="3">
    <location>
        <begin position="350"/>
        <end position="383"/>
    </location>
</feature>
<sequence length="810" mass="92439">MAHERLSEILSTISDLNENNIIERVKEKLEKEDPGTYEEWQDNGFDINYTFDDQNTFLHIAARDNLVKMAELLIKKGANVNTADQEGCTPLHCAALNGYKEIVEFLLEKGANVNAVGQDRSTVLHHAVSAENCQVEIVKTLIEKGVNVDVADRYGRTPLCWATRNGHLKVVKILFEKGADPLLKHKSFGTLKLFIKLIKNGFEHPKKAEEIQQQEDDEYELVKYSLLLRNDCSLTDVVERSAFGKLISTWLADMSNLTESQKELNKKFLSIFKDFPHVTYKDYKNDVEKIKKFLLDHKSNQDLKTILNLKRGESKLTILHVLSTMECGNAEEFMNLLLEAETDPNEKDATGRTPLHYAARPGSCSKIVGLLREKGANRDIQDNKGKTPMEIAINNPNYYTKKYLLTDKEKSLLKKSRSAFGNPTKQQELLSEYKNTQDFERICHFFGWEEGPQIGAKDVLYGIFRKKTQVDHNGKKRSCKSINLWDKSSIDKQNLHEYFGELDEVQDINQLEQVVTEAIEFGVRLNFSCDGNIYMNTYESRYNFTDYVIKKISELKIFQVERDIEVASRIVCHLVSKGAVLETLSSIIVIDKLEKFEGHKANLKEARKRYVRYSLRFLEAAKSATTGTVKEAKMDNFTFYLKCSKNSTVKVAKVINGIGESTELRRDVIAIGESEIEILTKNGVRNYTNLKGNIVLTLHTDLGKVDVRLYPDVQDKNKIIVEVSNKEETLEKFKNYKEELGENCLLGDYSVYDAIEQGYFEYEELKSSEVISLHEEVLKKDSKHGVSSSLRNISSSPIVQQGIEKVRSQG</sequence>
<gene>
    <name evidence="4" type="ORF">ABLO99_07995</name>
</gene>
<dbReference type="InterPro" id="IPR002110">
    <property type="entry name" value="Ankyrin_rpt"/>
</dbReference>
<dbReference type="SUPFAM" id="SSF48403">
    <property type="entry name" value="Ankyrin repeat"/>
    <property type="match status" value="1"/>
</dbReference>
<protein>
    <submittedName>
        <fullName evidence="4">Ankyrin repeat domain-containing protein</fullName>
    </submittedName>
</protein>
<dbReference type="SMART" id="SM00248">
    <property type="entry name" value="ANK"/>
    <property type="match status" value="7"/>
</dbReference>
<dbReference type="Pfam" id="PF12796">
    <property type="entry name" value="Ank_2"/>
    <property type="match status" value="3"/>
</dbReference>
<accession>A0AAU7Q1V7</accession>
<organism evidence="4">
    <name type="scientific">Wolbachia endosymbiont of Armadillidium arcangelii</name>
    <dbReference type="NCBI Taxonomy" id="3158571"/>
    <lineage>
        <taxon>Bacteria</taxon>
        <taxon>Pseudomonadati</taxon>
        <taxon>Pseudomonadota</taxon>
        <taxon>Alphaproteobacteria</taxon>
        <taxon>Rickettsiales</taxon>
        <taxon>Anaplasmataceae</taxon>
        <taxon>Wolbachieae</taxon>
        <taxon>Wolbachia</taxon>
    </lineage>
</organism>
<dbReference type="InterPro" id="IPR051165">
    <property type="entry name" value="Multifunctional_ANK_Repeat"/>
</dbReference>
<dbReference type="PANTHER" id="PTHR24123:SF33">
    <property type="entry name" value="PROTEIN HOS4"/>
    <property type="match status" value="1"/>
</dbReference>
<dbReference type="Gene3D" id="1.25.40.20">
    <property type="entry name" value="Ankyrin repeat-containing domain"/>
    <property type="match status" value="2"/>
</dbReference>
<feature type="repeat" description="ANK" evidence="3">
    <location>
        <begin position="154"/>
        <end position="186"/>
    </location>
</feature>
<dbReference type="PANTHER" id="PTHR24123">
    <property type="entry name" value="ANKYRIN REPEAT-CONTAINING"/>
    <property type="match status" value="1"/>
</dbReference>